<comment type="caution">
    <text evidence="3">The sequence shown here is derived from an EMBL/GenBank/DDBJ whole genome shotgun (WGS) entry which is preliminary data.</text>
</comment>
<dbReference type="InterPro" id="IPR036465">
    <property type="entry name" value="vWFA_dom_sf"/>
</dbReference>
<name>A0ABT2LYS8_9FIRM</name>
<dbReference type="InterPro" id="IPR044060">
    <property type="entry name" value="Bacterial_rp_domain"/>
</dbReference>
<dbReference type="Proteomes" id="UP001431199">
    <property type="component" value="Unassembled WGS sequence"/>
</dbReference>
<feature type="domain" description="VWFA" evidence="2">
    <location>
        <begin position="560"/>
        <end position="737"/>
    </location>
</feature>
<dbReference type="Gene3D" id="3.40.50.410">
    <property type="entry name" value="von Willebrand factor, type A domain"/>
    <property type="match status" value="1"/>
</dbReference>
<dbReference type="SUPFAM" id="SSF53300">
    <property type="entry name" value="vWA-like"/>
    <property type="match status" value="1"/>
</dbReference>
<dbReference type="InterPro" id="IPR002035">
    <property type="entry name" value="VWF_A"/>
</dbReference>
<dbReference type="InterPro" id="IPR008930">
    <property type="entry name" value="Terpenoid_cyclase/PrenylTrfase"/>
</dbReference>
<dbReference type="PROSITE" id="PS50234">
    <property type="entry name" value="VWFA"/>
    <property type="match status" value="1"/>
</dbReference>
<reference evidence="3" key="1">
    <citation type="submission" date="2022-09" db="EMBL/GenBank/DDBJ databases">
        <title>Eubacterium sp. LFL-14 isolated from human feces.</title>
        <authorList>
            <person name="Liu F."/>
        </authorList>
    </citation>
    <scope>NUCLEOTIDE SEQUENCE</scope>
    <source>
        <strain evidence="3">LFL-14</strain>
    </source>
</reference>
<evidence type="ECO:0000259" key="2">
    <source>
        <dbReference type="PROSITE" id="PS50234"/>
    </source>
</evidence>
<dbReference type="Gene3D" id="1.50.10.20">
    <property type="match status" value="1"/>
</dbReference>
<evidence type="ECO:0000313" key="3">
    <source>
        <dbReference type="EMBL" id="MCT7398451.1"/>
    </source>
</evidence>
<dbReference type="Pfam" id="PF18998">
    <property type="entry name" value="Flg_new_2"/>
    <property type="match status" value="1"/>
</dbReference>
<keyword evidence="1" id="KW-0812">Transmembrane</keyword>
<accession>A0ABT2LYS8</accession>
<sequence length="1203" mass="136060">MKVKTLRKIAYVLIFAMMVEAITLNININAFSKKTITLEKMNESKVKALLWLKEKQKKDGSFGENLKTYYTTQLLENLEYENTFADEKISALKYLEDIEVNSNDDLFRKYNAASKQNKYYHINMEEPKWNELQNTDGGFSLVEGYKSDILDTVLAVNGMLECDSFYGAEMNKSMEYIKRAQNNDGSFVFVDGNPNIYLTAYTYKTVNRYLEGNINSSVKNVAQQAESYLLKNEKEDKLWGVGEEKIKDTLMASIALAKNDENTLNRIALISDEIGEDGSIYSDVELTSLYVSLINEYEMACGKLDLNYVKIKDVKLCADKERIGAYTEIEVIPVIFGMKDNYEIIVTISDDDDYTTKLNKTKDNIYVWNTQNKKGTFEISIMVVDKSDMRVVASKTKQIKVYETFDVTSLTCSVSPKAYKLNCGKSIKVNTSAYVLSNINKSVTREIIVKDEEGNKLYTDAEKVNIDCKDREIMFDEFSFEPEIEKTSLLSVETNIKADDKVIKTKTAYIKVYESEDENRIDIDYDTNANYIYNYTDEVNINFKLAGKGLSENIKRRPMDIVIILDNSGSMSSEDWIKASEGAKIIVENMQPEDRMEIRYINRDRAVQNFTNDKELLNKVLDNKIVPGGATKLNQSFNWSIDDLKKSEDRDKSIYIFSDGVSSGWPWDLGNIREDELINDNIRVFSVFMSSNVESEDAQKNALKKLDHLAEITGGLSFDAATRDNIETCITELLGDMFKMAGKDINLTMTVGENIPIDNVQFGVEPVGRNVNEDGSTTIKFDRNYLSVGEDLMINIKFLLSNLSLEGQVELLKDIKFSYVDENDENVEVSLDDIVFDVVSDVSTMVPEVADDEENYDENEDGTTNIINNNELNIFSHNKSENIQEVTMDLLSGNIVMSDKEAFIGDELQANVGFDNVSNLDDKNVKVKVLFVNKNNQQNTYVKEQNIDVEQTKETTINIDTENLFEGDYIVILIAELNNEMTALDATGISLKEHMYKLTVNADKGGSVDITNGEYKCGELIHIVATAKEGYVFDRWVSDDIELLSNEVNSSNISISMPKKDASIKAIFAKTKKIEDKSDNYDSQDGDNCKDNNVNCNDKTDSSKININRNAVANKDVDKKANSGNKVSYVPKKEGQNNIYRKHNNKNNSIGNNHKKTGTLISPLTGDFAIKDKIRIALIIQSIALIVICIALKKKDETEQKGV</sequence>
<organism evidence="3 4">
    <name type="scientific">Eubacterium album</name>
    <dbReference type="NCBI Taxonomy" id="2978477"/>
    <lineage>
        <taxon>Bacteria</taxon>
        <taxon>Bacillati</taxon>
        <taxon>Bacillota</taxon>
        <taxon>Clostridia</taxon>
        <taxon>Eubacteriales</taxon>
        <taxon>Eubacteriaceae</taxon>
        <taxon>Eubacterium</taxon>
    </lineage>
</organism>
<evidence type="ECO:0000256" key="1">
    <source>
        <dbReference type="SAM" id="Phobius"/>
    </source>
</evidence>
<dbReference type="Pfam" id="PF00092">
    <property type="entry name" value="VWA"/>
    <property type="match status" value="1"/>
</dbReference>
<protein>
    <submittedName>
        <fullName evidence="3">VWA domain-containing protein</fullName>
    </submittedName>
</protein>
<keyword evidence="4" id="KW-1185">Reference proteome</keyword>
<proteinExistence type="predicted"/>
<dbReference type="EMBL" id="JAODBU010000004">
    <property type="protein sequence ID" value="MCT7398451.1"/>
    <property type="molecule type" value="Genomic_DNA"/>
</dbReference>
<feature type="transmembrane region" description="Helical" evidence="1">
    <location>
        <begin position="1174"/>
        <end position="1192"/>
    </location>
</feature>
<dbReference type="RefSeq" id="WP_260978486.1">
    <property type="nucleotide sequence ID" value="NZ_JAODBU010000004.1"/>
</dbReference>
<evidence type="ECO:0000313" key="4">
    <source>
        <dbReference type="Proteomes" id="UP001431199"/>
    </source>
</evidence>
<keyword evidence="1" id="KW-1133">Transmembrane helix</keyword>
<keyword evidence="1" id="KW-0472">Membrane</keyword>
<gene>
    <name evidence="3" type="ORF">N5B56_05035</name>
</gene>
<dbReference type="SUPFAM" id="SSF48239">
    <property type="entry name" value="Terpenoid cyclases/Protein prenyltransferases"/>
    <property type="match status" value="1"/>
</dbReference>